<evidence type="ECO:0000313" key="1">
    <source>
        <dbReference type="EMBL" id="EDN77162.1"/>
    </source>
</evidence>
<protein>
    <recommendedName>
        <fullName evidence="3">GIY-YIG nuclease family protein</fullName>
    </recommendedName>
</protein>
<dbReference type="eggNOG" id="COG0322">
    <property type="taxonomic scope" value="Bacteria"/>
</dbReference>
<comment type="caution">
    <text evidence="1">The sequence shown here is derived from an EMBL/GenBank/DDBJ whole genome shotgun (WGS) entry which is preliminary data.</text>
</comment>
<organism evidence="1 2">
    <name type="scientific">Mediterraneibacter gnavus (strain ATCC 29149 / DSM 114966 / JCM 6515 / VPI C7-9)</name>
    <name type="common">Ruminococcus gnavus</name>
    <dbReference type="NCBI Taxonomy" id="411470"/>
    <lineage>
        <taxon>Bacteria</taxon>
        <taxon>Bacillati</taxon>
        <taxon>Bacillota</taxon>
        <taxon>Clostridia</taxon>
        <taxon>Lachnospirales</taxon>
        <taxon>Lachnospiraceae</taxon>
        <taxon>Mediterraneibacter</taxon>
    </lineage>
</organism>
<gene>
    <name evidence="1" type="ORF">RUMGNA_02369</name>
</gene>
<dbReference type="RefSeq" id="WP_004843303.1">
    <property type="nucleotide sequence ID" value="NZ_AAYG02000018.1"/>
</dbReference>
<reference evidence="1 2" key="1">
    <citation type="submission" date="2007-04" db="EMBL/GenBank/DDBJ databases">
        <authorList>
            <person name="Fulton L."/>
            <person name="Clifton S."/>
            <person name="Fulton B."/>
            <person name="Xu J."/>
            <person name="Minx P."/>
            <person name="Pepin K.H."/>
            <person name="Johnson M."/>
            <person name="Thiruvilangam P."/>
            <person name="Bhonagiri V."/>
            <person name="Nash W.E."/>
            <person name="Mardis E.R."/>
            <person name="Wilson R.K."/>
        </authorList>
    </citation>
    <scope>NUCLEOTIDE SEQUENCE [LARGE SCALE GENOMIC DNA]</scope>
    <source>
        <strain evidence="1 2">ATCC 29149</strain>
    </source>
</reference>
<dbReference type="CDD" id="cd10447">
    <property type="entry name" value="GIY-YIG_unchar_2"/>
    <property type="match status" value="1"/>
</dbReference>
<proteinExistence type="predicted"/>
<name>A7B485_MEDG7</name>
<dbReference type="PaxDb" id="411470-RUMGNA_02369"/>
<reference evidence="1 2" key="2">
    <citation type="submission" date="2007-06" db="EMBL/GenBank/DDBJ databases">
        <title>Draft genome sequence of Ruminococcus gnavus (ATCC 29149).</title>
        <authorList>
            <person name="Sudarsanam P."/>
            <person name="Ley R."/>
            <person name="Guruge J."/>
            <person name="Turnbaugh P.J."/>
            <person name="Mahowald M."/>
            <person name="Liep D."/>
            <person name="Gordon J."/>
        </authorList>
    </citation>
    <scope>NUCLEOTIDE SEQUENCE [LARGE SCALE GENOMIC DNA]</scope>
    <source>
        <strain evidence="1 2">ATCC 29149</strain>
    </source>
</reference>
<dbReference type="EMBL" id="AAYG02000018">
    <property type="protein sequence ID" value="EDN77162.1"/>
    <property type="molecule type" value="Genomic_DNA"/>
</dbReference>
<evidence type="ECO:0000313" key="2">
    <source>
        <dbReference type="Proteomes" id="UP000004410"/>
    </source>
</evidence>
<dbReference type="AlphaFoldDB" id="A7B485"/>
<evidence type="ECO:0008006" key="3">
    <source>
        <dbReference type="Google" id="ProtNLM"/>
    </source>
</evidence>
<accession>A7B485</accession>
<dbReference type="GeneID" id="57432014"/>
<dbReference type="Proteomes" id="UP000004410">
    <property type="component" value="Unassembled WGS sequence"/>
</dbReference>
<sequence>MARGKVISVYLIDGVANGKIKATISNWNGIAYKIPRRLLDECKELEAFKQSGVYFLFGNNMVYVGQAEVRKNGKGIHQRILDHENDKYKDCWDEVVIFTRKDNSLGRTDISYLENRFYNKALDAGRFHVQNGNEPTIGTVTEEKESELEEYIDQAELVLGALGYKVFEPVVASVSEPEVEQEHLVSDRSVPDLPEGVIGVGDFILQSMRNLEASGYVFSDEQMQILLNPTECNKKELFNLQNSNVAFFKLYDPDEEKPHYLSGMQRYYTPKKVVLTFGKYKVLLTKEWYDKYNHRELFKKWYMSLKNQ</sequence>